<feature type="DNA-binding region" description="H-T-H motif" evidence="2">
    <location>
        <begin position="34"/>
        <end position="53"/>
    </location>
</feature>
<accession>A0A375I869</accession>
<dbReference type="GO" id="GO:0003677">
    <property type="term" value="F:DNA binding"/>
    <property type="evidence" value="ECO:0007669"/>
    <property type="project" value="UniProtKB-UniRule"/>
</dbReference>
<dbReference type="AlphaFoldDB" id="A0A375I869"/>
<keyword evidence="1 2" id="KW-0238">DNA-binding</keyword>
<reference evidence="6" key="1">
    <citation type="submission" date="2018-02" db="EMBL/GenBank/DDBJ databases">
        <authorList>
            <person name="Hornung B."/>
        </authorList>
    </citation>
    <scope>NUCLEOTIDE SEQUENCE [LARGE SCALE GENOMIC DNA]</scope>
</reference>
<dbReference type="InterPro" id="IPR001647">
    <property type="entry name" value="HTH_TetR"/>
</dbReference>
<dbReference type="Gene3D" id="1.10.357.10">
    <property type="entry name" value="Tetracycline Repressor, domain 2"/>
    <property type="match status" value="1"/>
</dbReference>
<evidence type="ECO:0000256" key="2">
    <source>
        <dbReference type="PROSITE-ProRule" id="PRU00335"/>
    </source>
</evidence>
<feature type="region of interest" description="Disordered" evidence="3">
    <location>
        <begin position="196"/>
        <end position="216"/>
    </location>
</feature>
<evidence type="ECO:0000256" key="1">
    <source>
        <dbReference type="ARBA" id="ARBA00023125"/>
    </source>
</evidence>
<name>A0A375I869_9ACTN</name>
<organism evidence="5 6">
    <name type="scientific">Propionibacterium ruminifibrarum</name>
    <dbReference type="NCBI Taxonomy" id="1962131"/>
    <lineage>
        <taxon>Bacteria</taxon>
        <taxon>Bacillati</taxon>
        <taxon>Actinomycetota</taxon>
        <taxon>Actinomycetes</taxon>
        <taxon>Propionibacteriales</taxon>
        <taxon>Propionibacteriaceae</taxon>
        <taxon>Propionibacterium</taxon>
    </lineage>
</organism>
<dbReference type="OrthoDB" id="3193022at2"/>
<proteinExistence type="predicted"/>
<evidence type="ECO:0000313" key="5">
    <source>
        <dbReference type="EMBL" id="SPF69502.1"/>
    </source>
</evidence>
<dbReference type="Pfam" id="PF00440">
    <property type="entry name" value="TetR_N"/>
    <property type="match status" value="1"/>
</dbReference>
<keyword evidence="6" id="KW-1185">Reference proteome</keyword>
<dbReference type="PANTHER" id="PTHR43479">
    <property type="entry name" value="ACREF/ENVCD OPERON REPRESSOR-RELATED"/>
    <property type="match status" value="1"/>
</dbReference>
<dbReference type="InterPro" id="IPR009057">
    <property type="entry name" value="Homeodomain-like_sf"/>
</dbReference>
<dbReference type="PANTHER" id="PTHR43479:SF11">
    <property type="entry name" value="ACREF_ENVCD OPERON REPRESSOR-RELATED"/>
    <property type="match status" value="1"/>
</dbReference>
<dbReference type="PROSITE" id="PS50977">
    <property type="entry name" value="HTH_TETR_2"/>
    <property type="match status" value="1"/>
</dbReference>
<evidence type="ECO:0000313" key="6">
    <source>
        <dbReference type="Proteomes" id="UP000265962"/>
    </source>
</evidence>
<dbReference type="Proteomes" id="UP000265962">
    <property type="component" value="Unassembled WGS sequence"/>
</dbReference>
<sequence>MGRPRYAANDVRARQKLINAFWRILEQVPYEQITARQIVAAANVNKNTFYYHFTNTEDLAAAAVQSLMIRRVPLLLLSGEMSSGERVRELLAEDPEMGVSLHRIHTLNASNGTSLLPLLEKEFMGIWLDLLGLERDELLPEDLAALHFIIGGVLTLHRVTTLENAPDVLPRFMAAPLGQACVAYLRSLAKTRDLSDAADGSRARRAGTPAVHRRTA</sequence>
<evidence type="ECO:0000259" key="4">
    <source>
        <dbReference type="PROSITE" id="PS50977"/>
    </source>
</evidence>
<gene>
    <name evidence="5" type="ORF">PROPJV5_2488</name>
</gene>
<evidence type="ECO:0000256" key="3">
    <source>
        <dbReference type="SAM" id="MobiDB-lite"/>
    </source>
</evidence>
<protein>
    <submittedName>
        <fullName evidence="5">DNA-binding HTH domain, TetR-type</fullName>
    </submittedName>
</protein>
<dbReference type="RefSeq" id="WP_119716581.1">
    <property type="nucleotide sequence ID" value="NZ_OMOH01000015.1"/>
</dbReference>
<dbReference type="InterPro" id="IPR050624">
    <property type="entry name" value="HTH-type_Tx_Regulator"/>
</dbReference>
<feature type="domain" description="HTH tetR-type" evidence="4">
    <location>
        <begin position="11"/>
        <end position="71"/>
    </location>
</feature>
<dbReference type="SUPFAM" id="SSF46689">
    <property type="entry name" value="Homeodomain-like"/>
    <property type="match status" value="1"/>
</dbReference>
<dbReference type="EMBL" id="OMOH01000015">
    <property type="protein sequence ID" value="SPF69502.1"/>
    <property type="molecule type" value="Genomic_DNA"/>
</dbReference>